<evidence type="ECO:0000313" key="2">
    <source>
        <dbReference type="Proteomes" id="UP000246352"/>
    </source>
</evidence>
<dbReference type="OrthoDB" id="9792392at2"/>
<accession>A0A317PQ90</accession>
<dbReference type="Proteomes" id="UP000246352">
    <property type="component" value="Unassembled WGS sequence"/>
</dbReference>
<keyword evidence="2" id="KW-1185">Reference proteome</keyword>
<evidence type="ECO:0000313" key="1">
    <source>
        <dbReference type="EMBL" id="PWW03359.1"/>
    </source>
</evidence>
<dbReference type="Gene3D" id="3.30.70.100">
    <property type="match status" value="1"/>
</dbReference>
<dbReference type="PIRSF" id="PIRSF007028">
    <property type="entry name" value="UCP007028"/>
    <property type="match status" value="1"/>
</dbReference>
<comment type="caution">
    <text evidence="1">The sequence shown here is derived from an EMBL/GenBank/DDBJ whole genome shotgun (WGS) entry which is preliminary data.</text>
</comment>
<protein>
    <submittedName>
        <fullName evidence="1">Uncharacterized protein YbaA (DUF1428 family)</fullName>
    </submittedName>
</protein>
<dbReference type="EMBL" id="QGTR01000001">
    <property type="protein sequence ID" value="PWW03359.1"/>
    <property type="molecule type" value="Genomic_DNA"/>
</dbReference>
<reference evidence="1 2" key="1">
    <citation type="submission" date="2018-05" db="EMBL/GenBank/DDBJ databases">
        <title>Genomic Encyclopedia of Type Strains, Phase IV (KMG-IV): sequencing the most valuable type-strain genomes for metagenomic binning, comparative biology and taxonomic classification.</title>
        <authorList>
            <person name="Goeker M."/>
        </authorList>
    </citation>
    <scope>NUCLEOTIDE SEQUENCE [LARGE SCALE GENOMIC DNA]</scope>
    <source>
        <strain evidence="1 2">DSM 16791</strain>
    </source>
</reference>
<proteinExistence type="predicted"/>
<dbReference type="Pfam" id="PF07237">
    <property type="entry name" value="DUF1428"/>
    <property type="match status" value="1"/>
</dbReference>
<dbReference type="RefSeq" id="WP_110029935.1">
    <property type="nucleotide sequence ID" value="NZ_QGTR01000001.1"/>
</dbReference>
<name>A0A317PQ90_9HYPH</name>
<dbReference type="SUPFAM" id="SSF54909">
    <property type="entry name" value="Dimeric alpha+beta barrel"/>
    <property type="match status" value="1"/>
</dbReference>
<dbReference type="InterPro" id="IPR011008">
    <property type="entry name" value="Dimeric_a/b-barrel"/>
</dbReference>
<sequence length="117" mass="13027">MAYVNGFLVAVPTAKKQDYLEMATLASQVFKDHGAIQVVESWGDEVPDGKLTSMPMAVKAEDGEVVVFSWVMWPDKQTQASGMQKSMEDPRMKFDPAASPFDMKRMIYGGFEVILDV</sequence>
<gene>
    <name evidence="1" type="ORF">DFR52_10139</name>
</gene>
<organism evidence="1 2">
    <name type="scientific">Hoeflea marina</name>
    <dbReference type="NCBI Taxonomy" id="274592"/>
    <lineage>
        <taxon>Bacteria</taxon>
        <taxon>Pseudomonadati</taxon>
        <taxon>Pseudomonadota</taxon>
        <taxon>Alphaproteobacteria</taxon>
        <taxon>Hyphomicrobiales</taxon>
        <taxon>Rhizobiaceae</taxon>
        <taxon>Hoeflea</taxon>
    </lineage>
</organism>
<dbReference type="AlphaFoldDB" id="A0A317PQ90"/>
<dbReference type="InterPro" id="IPR009874">
    <property type="entry name" value="DUF1428"/>
</dbReference>